<keyword evidence="5 6" id="KW-0472">Membrane</keyword>
<comment type="subcellular location">
    <subcellularLocation>
        <location evidence="1">Cell membrane</location>
        <topology evidence="1">Multi-pass membrane protein</topology>
    </subcellularLocation>
</comment>
<dbReference type="Proteomes" id="UP000218231">
    <property type="component" value="Unassembled WGS sequence"/>
</dbReference>
<protein>
    <submittedName>
        <fullName evidence="7">Uncharacterized protein</fullName>
    </submittedName>
</protein>
<dbReference type="GO" id="GO:0043565">
    <property type="term" value="F:sequence-specific DNA binding"/>
    <property type="evidence" value="ECO:0007669"/>
    <property type="project" value="InterPro"/>
</dbReference>
<feature type="transmembrane region" description="Helical" evidence="6">
    <location>
        <begin position="266"/>
        <end position="286"/>
    </location>
</feature>
<dbReference type="OrthoDB" id="10619383at2759"/>
<gene>
    <name evidence="7" type="ORF">WR25_03393</name>
</gene>
<name>A0A2A2K7Y6_9BILA</name>
<keyword evidence="8" id="KW-1185">Reference proteome</keyword>
<dbReference type="SUPFAM" id="SSF48295">
    <property type="entry name" value="TrpR-like"/>
    <property type="match status" value="1"/>
</dbReference>
<keyword evidence="3 6" id="KW-0812">Transmembrane</keyword>
<proteinExistence type="predicted"/>
<dbReference type="AlphaFoldDB" id="A0A2A2K7Y6"/>
<dbReference type="GO" id="GO:0005886">
    <property type="term" value="C:plasma membrane"/>
    <property type="evidence" value="ECO:0007669"/>
    <property type="project" value="UniProtKB-SubCell"/>
</dbReference>
<evidence type="ECO:0000256" key="1">
    <source>
        <dbReference type="ARBA" id="ARBA00004651"/>
    </source>
</evidence>
<dbReference type="InterPro" id="IPR010921">
    <property type="entry name" value="Trp_repressor/repl_initiator"/>
</dbReference>
<evidence type="ECO:0000256" key="3">
    <source>
        <dbReference type="ARBA" id="ARBA00022692"/>
    </source>
</evidence>
<keyword evidence="4 6" id="KW-1133">Transmembrane helix</keyword>
<evidence type="ECO:0000256" key="5">
    <source>
        <dbReference type="ARBA" id="ARBA00023136"/>
    </source>
</evidence>
<dbReference type="Pfam" id="PF04226">
    <property type="entry name" value="Transgly_assoc"/>
    <property type="match status" value="1"/>
</dbReference>
<dbReference type="Pfam" id="PF06627">
    <property type="entry name" value="DUF1153"/>
    <property type="match status" value="1"/>
</dbReference>
<evidence type="ECO:0000256" key="4">
    <source>
        <dbReference type="ARBA" id="ARBA00022989"/>
    </source>
</evidence>
<evidence type="ECO:0000313" key="7">
    <source>
        <dbReference type="EMBL" id="PAV70015.1"/>
    </source>
</evidence>
<evidence type="ECO:0000313" key="8">
    <source>
        <dbReference type="Proteomes" id="UP000218231"/>
    </source>
</evidence>
<dbReference type="InterPro" id="IPR009534">
    <property type="entry name" value="DUF1153"/>
</dbReference>
<evidence type="ECO:0000256" key="2">
    <source>
        <dbReference type="ARBA" id="ARBA00022475"/>
    </source>
</evidence>
<sequence>MQLGARGPFDATDIMASRKAVRTEIARQSEQVGEFGAGVALNAGDRRLAGEIGVSEAALDLSFPGFDRRSEVSRLPRDLSAAVADVATRQGVPPALRSDMRSGRTGHRSRLLHPLNCAFNGAVAMLLRTLTGAGTGDAPEHEDGVYLGVSADLQDRKIRPAKVIGPLGESLTLDTLPPPSTTRWVVRRKAEVVAAVNGGLLTVDEVCTRYGLTVEEFAGWQRAIDRSGMPGLRQGIFLNIVVGIVGAFIGGLIISGGSINNAPLNVTSFLVSLLGAVILLGIVNLVRRGSVR</sequence>
<evidence type="ECO:0000256" key="6">
    <source>
        <dbReference type="SAM" id="Phobius"/>
    </source>
</evidence>
<reference evidence="7 8" key="1">
    <citation type="journal article" date="2017" name="Curr. Biol.">
        <title>Genome architecture and evolution of a unichromosomal asexual nematode.</title>
        <authorList>
            <person name="Fradin H."/>
            <person name="Zegar C."/>
            <person name="Gutwein M."/>
            <person name="Lucas J."/>
            <person name="Kovtun M."/>
            <person name="Corcoran D."/>
            <person name="Baugh L.R."/>
            <person name="Kiontke K."/>
            <person name="Gunsalus K."/>
            <person name="Fitch D.H."/>
            <person name="Piano F."/>
        </authorList>
    </citation>
    <scope>NUCLEOTIDE SEQUENCE [LARGE SCALE GENOMIC DNA]</scope>
    <source>
        <strain evidence="7">PF1309</strain>
    </source>
</reference>
<dbReference type="InterPro" id="IPR007341">
    <property type="entry name" value="Transgly_assoc"/>
</dbReference>
<comment type="caution">
    <text evidence="7">The sequence shown here is derived from an EMBL/GenBank/DDBJ whole genome shotgun (WGS) entry which is preliminary data.</text>
</comment>
<dbReference type="Gene3D" id="1.10.10.10">
    <property type="entry name" value="Winged helix-like DNA-binding domain superfamily/Winged helix DNA-binding domain"/>
    <property type="match status" value="1"/>
</dbReference>
<feature type="transmembrane region" description="Helical" evidence="6">
    <location>
        <begin position="236"/>
        <end position="254"/>
    </location>
</feature>
<accession>A0A2A2K7Y6</accession>
<dbReference type="InterPro" id="IPR036388">
    <property type="entry name" value="WH-like_DNA-bd_sf"/>
</dbReference>
<keyword evidence="2" id="KW-1003">Cell membrane</keyword>
<dbReference type="STRING" id="2018661.A0A2A2K7Y6"/>
<organism evidence="7 8">
    <name type="scientific">Diploscapter pachys</name>
    <dbReference type="NCBI Taxonomy" id="2018661"/>
    <lineage>
        <taxon>Eukaryota</taxon>
        <taxon>Metazoa</taxon>
        <taxon>Ecdysozoa</taxon>
        <taxon>Nematoda</taxon>
        <taxon>Chromadorea</taxon>
        <taxon>Rhabditida</taxon>
        <taxon>Rhabditina</taxon>
        <taxon>Rhabditomorpha</taxon>
        <taxon>Rhabditoidea</taxon>
        <taxon>Rhabditidae</taxon>
        <taxon>Diploscapter</taxon>
    </lineage>
</organism>
<dbReference type="EMBL" id="LIAE01009377">
    <property type="protein sequence ID" value="PAV70015.1"/>
    <property type="molecule type" value="Genomic_DNA"/>
</dbReference>